<dbReference type="InterPro" id="IPR004474">
    <property type="entry name" value="LytR_CpsA_psr"/>
</dbReference>
<dbReference type="NCBIfam" id="TIGR00350">
    <property type="entry name" value="lytR_cpsA_psr"/>
    <property type="match status" value="1"/>
</dbReference>
<feature type="domain" description="Cell envelope-related transcriptional attenuator" evidence="4">
    <location>
        <begin position="194"/>
        <end position="337"/>
    </location>
</feature>
<feature type="compositionally biased region" description="Pro residues" evidence="2">
    <location>
        <begin position="81"/>
        <end position="91"/>
    </location>
</feature>
<dbReference type="AlphaFoldDB" id="A0A9D1H0R7"/>
<dbReference type="PANTHER" id="PTHR33392">
    <property type="entry name" value="POLYISOPRENYL-TEICHOIC ACID--PEPTIDOGLYCAN TEICHOIC ACID TRANSFERASE TAGU"/>
    <property type="match status" value="1"/>
</dbReference>
<comment type="caution">
    <text evidence="5">The sequence shown here is derived from an EMBL/GenBank/DDBJ whole genome shotgun (WGS) entry which is preliminary data.</text>
</comment>
<dbReference type="InterPro" id="IPR050922">
    <property type="entry name" value="LytR/CpsA/Psr_CW_biosynth"/>
</dbReference>
<keyword evidence="3" id="KW-0812">Transmembrane</keyword>
<evidence type="ECO:0000313" key="6">
    <source>
        <dbReference type="Proteomes" id="UP000886842"/>
    </source>
</evidence>
<feature type="compositionally biased region" description="Basic and acidic residues" evidence="2">
    <location>
        <begin position="9"/>
        <end position="29"/>
    </location>
</feature>
<dbReference type="Pfam" id="PF03816">
    <property type="entry name" value="LytR_cpsA_psr"/>
    <property type="match status" value="1"/>
</dbReference>
<proteinExistence type="inferred from homology"/>
<evidence type="ECO:0000256" key="3">
    <source>
        <dbReference type="SAM" id="Phobius"/>
    </source>
</evidence>
<dbReference type="EMBL" id="DVLP01000355">
    <property type="protein sequence ID" value="HIT76310.1"/>
    <property type="molecule type" value="Genomic_DNA"/>
</dbReference>
<evidence type="ECO:0000256" key="2">
    <source>
        <dbReference type="SAM" id="MobiDB-lite"/>
    </source>
</evidence>
<organism evidence="5 6">
    <name type="scientific">Candidatus Avipropionibacterium avicola</name>
    <dbReference type="NCBI Taxonomy" id="2840701"/>
    <lineage>
        <taxon>Bacteria</taxon>
        <taxon>Bacillati</taxon>
        <taxon>Actinomycetota</taxon>
        <taxon>Actinomycetes</taxon>
        <taxon>Propionibacteriales</taxon>
        <taxon>Propionibacteriaceae</taxon>
        <taxon>Propionibacteriaceae incertae sedis</taxon>
        <taxon>Candidatus Avipropionibacterium</taxon>
    </lineage>
</organism>
<name>A0A9D1H0R7_9ACTN</name>
<sequence>MAGDDDLDWLYRRERPKTAAERAGVERTRAFSPDEAEALARQPRSGGSRTGQSSAGQPSAGRSGDGGARSGSSADASRPVQPVPAPRPPADPGGGGRGGSGGSGPERQRRRRRRRPGRTLGVLVLLVVVAFLAYLVAVPLVAWSNVESVDDQPAGGRPADQPGRTYLLVGSDSREGLSKKDKKKLGTGDAEGQRTDTMMILYVPPDGEPALVSLPRDSYVSIPGHGMNKINAAYAFGGAKLLTETVEQATGLRMDHYVEIGFGGFVSIIDALDGIEMCLPDAIEDKNSHLDLEAGCQTLDGANALGYVRMRYADPEGDLGRVKRQRQMIGAVATKAASAESVLNPVRYWKLNHAVAGALTLGETTGLGDMPAMAKAMLALNSDDGLNLTVPIAGNISTPAGAALSWDEEGAKELFSTIADGSTEGLEKFAKDE</sequence>
<feature type="compositionally biased region" description="Low complexity" evidence="2">
    <location>
        <begin position="70"/>
        <end position="80"/>
    </location>
</feature>
<dbReference type="PANTHER" id="PTHR33392:SF6">
    <property type="entry name" value="POLYISOPRENYL-TEICHOIC ACID--PEPTIDOGLYCAN TEICHOIC ACID TRANSFERASE TAGU"/>
    <property type="match status" value="1"/>
</dbReference>
<reference evidence="5" key="1">
    <citation type="submission" date="2020-10" db="EMBL/GenBank/DDBJ databases">
        <authorList>
            <person name="Gilroy R."/>
        </authorList>
    </citation>
    <scope>NUCLEOTIDE SEQUENCE</scope>
    <source>
        <strain evidence="5">ChiGjej1B1-24693</strain>
    </source>
</reference>
<reference evidence="5" key="2">
    <citation type="journal article" date="2021" name="PeerJ">
        <title>Extensive microbial diversity within the chicken gut microbiome revealed by metagenomics and culture.</title>
        <authorList>
            <person name="Gilroy R."/>
            <person name="Ravi A."/>
            <person name="Getino M."/>
            <person name="Pursley I."/>
            <person name="Horton D.L."/>
            <person name="Alikhan N.F."/>
            <person name="Baker D."/>
            <person name="Gharbi K."/>
            <person name="Hall N."/>
            <person name="Watson M."/>
            <person name="Adriaenssens E.M."/>
            <person name="Foster-Nyarko E."/>
            <person name="Jarju S."/>
            <person name="Secka A."/>
            <person name="Antonio M."/>
            <person name="Oren A."/>
            <person name="Chaudhuri R.R."/>
            <person name="La Ragione R."/>
            <person name="Hildebrand F."/>
            <person name="Pallen M.J."/>
        </authorList>
    </citation>
    <scope>NUCLEOTIDE SEQUENCE</scope>
    <source>
        <strain evidence="5">ChiGjej1B1-24693</strain>
    </source>
</reference>
<feature type="region of interest" description="Disordered" evidence="2">
    <location>
        <begin position="1"/>
        <end position="115"/>
    </location>
</feature>
<gene>
    <name evidence="5" type="ORF">IAA98_12060</name>
</gene>
<keyword evidence="3" id="KW-0472">Membrane</keyword>
<accession>A0A9D1H0R7</accession>
<evidence type="ECO:0000256" key="1">
    <source>
        <dbReference type="ARBA" id="ARBA00006068"/>
    </source>
</evidence>
<dbReference type="Gene3D" id="3.40.630.190">
    <property type="entry name" value="LCP protein"/>
    <property type="match status" value="1"/>
</dbReference>
<feature type="compositionally biased region" description="Gly residues" evidence="2">
    <location>
        <begin position="92"/>
        <end position="104"/>
    </location>
</feature>
<feature type="transmembrane region" description="Helical" evidence="3">
    <location>
        <begin position="119"/>
        <end position="143"/>
    </location>
</feature>
<evidence type="ECO:0000313" key="5">
    <source>
        <dbReference type="EMBL" id="HIT76310.1"/>
    </source>
</evidence>
<protein>
    <submittedName>
        <fullName evidence="5">LCP family protein</fullName>
    </submittedName>
</protein>
<feature type="compositionally biased region" description="Polar residues" evidence="2">
    <location>
        <begin position="45"/>
        <end position="57"/>
    </location>
</feature>
<evidence type="ECO:0000259" key="4">
    <source>
        <dbReference type="Pfam" id="PF03816"/>
    </source>
</evidence>
<dbReference type="Proteomes" id="UP000886842">
    <property type="component" value="Unassembled WGS sequence"/>
</dbReference>
<comment type="similarity">
    <text evidence="1">Belongs to the LytR/CpsA/Psr (LCP) family.</text>
</comment>
<feature type="region of interest" description="Disordered" evidence="2">
    <location>
        <begin position="149"/>
        <end position="190"/>
    </location>
</feature>
<keyword evidence="3" id="KW-1133">Transmembrane helix</keyword>